<gene>
    <name evidence="1" type="ORF">UFOVP174_29</name>
</gene>
<organism evidence="1">
    <name type="scientific">uncultured Caudovirales phage</name>
    <dbReference type="NCBI Taxonomy" id="2100421"/>
    <lineage>
        <taxon>Viruses</taxon>
        <taxon>Duplodnaviria</taxon>
        <taxon>Heunggongvirae</taxon>
        <taxon>Uroviricota</taxon>
        <taxon>Caudoviricetes</taxon>
        <taxon>Peduoviridae</taxon>
        <taxon>Maltschvirus</taxon>
        <taxon>Maltschvirus maltsch</taxon>
    </lineage>
</organism>
<sequence>MHPTPAQLKQKGLKDYFIIVVDGERIKKDYIYRGMFIHWDSKKPLDKFYYWRGDYFTSIEGAMRSIDRHYKLYKKLKDAN</sequence>
<reference evidence="1" key="1">
    <citation type="submission" date="2020-05" db="EMBL/GenBank/DDBJ databases">
        <authorList>
            <person name="Chiriac C."/>
            <person name="Salcher M."/>
            <person name="Ghai R."/>
            <person name="Kavagutti S V."/>
        </authorList>
    </citation>
    <scope>NUCLEOTIDE SEQUENCE</scope>
</reference>
<accession>A0A6J7WB85</accession>
<evidence type="ECO:0000313" key="1">
    <source>
        <dbReference type="EMBL" id="CAB5194763.1"/>
    </source>
</evidence>
<name>A0A6J7WB85_9CAUD</name>
<protein>
    <submittedName>
        <fullName evidence="1">Uncharacterized protein</fullName>
    </submittedName>
</protein>
<dbReference type="EMBL" id="LR798216">
    <property type="protein sequence ID" value="CAB5194763.1"/>
    <property type="molecule type" value="Genomic_DNA"/>
</dbReference>
<proteinExistence type="predicted"/>